<dbReference type="EMBL" id="PPHD01020764">
    <property type="protein sequence ID" value="POI28120.1"/>
    <property type="molecule type" value="Genomic_DNA"/>
</dbReference>
<gene>
    <name evidence="3" type="ORF">CIB84_008129</name>
</gene>
<feature type="compositionally biased region" description="Low complexity" evidence="1">
    <location>
        <begin position="96"/>
        <end position="108"/>
    </location>
</feature>
<name>A0A2P4SVK0_BAMTH</name>
<proteinExistence type="predicted"/>
<evidence type="ECO:0000256" key="1">
    <source>
        <dbReference type="SAM" id="MobiDB-lite"/>
    </source>
</evidence>
<keyword evidence="2" id="KW-0472">Membrane</keyword>
<keyword evidence="2" id="KW-1133">Transmembrane helix</keyword>
<feature type="compositionally biased region" description="Low complexity" evidence="1">
    <location>
        <begin position="68"/>
        <end position="84"/>
    </location>
</feature>
<evidence type="ECO:0000313" key="4">
    <source>
        <dbReference type="Proteomes" id="UP000237246"/>
    </source>
</evidence>
<comment type="caution">
    <text evidence="3">The sequence shown here is derived from an EMBL/GenBank/DDBJ whole genome shotgun (WGS) entry which is preliminary data.</text>
</comment>
<feature type="region of interest" description="Disordered" evidence="1">
    <location>
        <begin position="68"/>
        <end position="137"/>
    </location>
</feature>
<accession>A0A2P4SVK0</accession>
<dbReference type="Proteomes" id="UP000237246">
    <property type="component" value="Unassembled WGS sequence"/>
</dbReference>
<protein>
    <submittedName>
        <fullName evidence="3">Uncharacterized protein</fullName>
    </submittedName>
</protein>
<feature type="transmembrane region" description="Helical" evidence="2">
    <location>
        <begin position="38"/>
        <end position="60"/>
    </location>
</feature>
<keyword evidence="4" id="KW-1185">Reference proteome</keyword>
<evidence type="ECO:0000313" key="3">
    <source>
        <dbReference type="EMBL" id="POI28120.1"/>
    </source>
</evidence>
<dbReference type="AlphaFoldDB" id="A0A2P4SVK0"/>
<organism evidence="3 4">
    <name type="scientific">Bambusicola thoracicus</name>
    <name type="common">Chinese bamboo-partridge</name>
    <name type="synonym">Perdix thoracica</name>
    <dbReference type="NCBI Taxonomy" id="9083"/>
    <lineage>
        <taxon>Eukaryota</taxon>
        <taxon>Metazoa</taxon>
        <taxon>Chordata</taxon>
        <taxon>Craniata</taxon>
        <taxon>Vertebrata</taxon>
        <taxon>Euteleostomi</taxon>
        <taxon>Archelosauria</taxon>
        <taxon>Archosauria</taxon>
        <taxon>Dinosauria</taxon>
        <taxon>Saurischia</taxon>
        <taxon>Theropoda</taxon>
        <taxon>Coelurosauria</taxon>
        <taxon>Aves</taxon>
        <taxon>Neognathae</taxon>
        <taxon>Galloanserae</taxon>
        <taxon>Galliformes</taxon>
        <taxon>Phasianidae</taxon>
        <taxon>Perdicinae</taxon>
        <taxon>Bambusicola</taxon>
    </lineage>
</organism>
<sequence>MASVHRGKGLECPRHRGTGIWGHSANASPKTLRTTWRLLLLLLGVTGLLVVAVAGAWLLGQCLHNSPSSMPSTLPSSMPSTLPSRTPHPLLTSPKGQHLGGPQPHQGLAKPQASDTVTACSEGEEEEPVVRGASGGGFSLPIAPAEPKMLLDSESLLNSLSSAACRNGFTLHLHPTAFPGSSA</sequence>
<keyword evidence="2" id="KW-0812">Transmembrane</keyword>
<evidence type="ECO:0000256" key="2">
    <source>
        <dbReference type="SAM" id="Phobius"/>
    </source>
</evidence>
<reference evidence="3 4" key="1">
    <citation type="submission" date="2018-01" db="EMBL/GenBank/DDBJ databases">
        <title>Comparison of the Chinese Bamboo Partridge and Red Junglefowl genome sequences highlights the importance of demography in genome evolution.</title>
        <authorList>
            <person name="Tiley G.P."/>
            <person name="Kimball R.T."/>
            <person name="Braun E.L."/>
            <person name="Burleigh J.G."/>
        </authorList>
    </citation>
    <scope>NUCLEOTIDE SEQUENCE [LARGE SCALE GENOMIC DNA]</scope>
    <source>
        <strain evidence="3">RTK389</strain>
        <tissue evidence="3">Blood</tissue>
    </source>
</reference>